<organism evidence="1 2">
    <name type="scientific">Apiospora saccharicola</name>
    <dbReference type="NCBI Taxonomy" id="335842"/>
    <lineage>
        <taxon>Eukaryota</taxon>
        <taxon>Fungi</taxon>
        <taxon>Dikarya</taxon>
        <taxon>Ascomycota</taxon>
        <taxon>Pezizomycotina</taxon>
        <taxon>Sordariomycetes</taxon>
        <taxon>Xylariomycetidae</taxon>
        <taxon>Amphisphaeriales</taxon>
        <taxon>Apiosporaceae</taxon>
        <taxon>Apiospora</taxon>
    </lineage>
</organism>
<gene>
    <name evidence="1" type="ORF">PG996_012552</name>
</gene>
<accession>A0ABR1U2X1</accession>
<dbReference type="Proteomes" id="UP001446871">
    <property type="component" value="Unassembled WGS sequence"/>
</dbReference>
<comment type="caution">
    <text evidence="1">The sequence shown here is derived from an EMBL/GenBank/DDBJ whole genome shotgun (WGS) entry which is preliminary data.</text>
</comment>
<dbReference type="EMBL" id="JAQQWM010000008">
    <property type="protein sequence ID" value="KAK8053251.1"/>
    <property type="molecule type" value="Genomic_DNA"/>
</dbReference>
<keyword evidence="2" id="KW-1185">Reference proteome</keyword>
<dbReference type="PANTHER" id="PTHR37542">
    <property type="entry name" value="HELO DOMAIN-CONTAINING PROTEIN-RELATED"/>
    <property type="match status" value="1"/>
</dbReference>
<protein>
    <recommendedName>
        <fullName evidence="3">Protein kinase domain-containing protein</fullName>
    </recommendedName>
</protein>
<dbReference type="PANTHER" id="PTHR37542:SF1">
    <property type="entry name" value="PRION-INHIBITION AND PROPAGATION HELO DOMAIN-CONTAINING PROTEIN"/>
    <property type="match status" value="1"/>
</dbReference>
<sequence>MSRDVYLTNWHLLRDVSGATIMSGGTEWVENMYRHPRRQGMDVQERCNIGHDIYSLGVCLLEIGLWNLLVRRDPAPDEGAPQVSSLVRSAARVGVGNQADAEREFILSFFTDMSALFDG</sequence>
<reference evidence="1 2" key="1">
    <citation type="submission" date="2023-01" db="EMBL/GenBank/DDBJ databases">
        <title>Analysis of 21 Apiospora genomes using comparative genomics revels a genus with tremendous synthesis potential of carbohydrate active enzymes and secondary metabolites.</title>
        <authorList>
            <person name="Sorensen T."/>
        </authorList>
    </citation>
    <scope>NUCLEOTIDE SEQUENCE [LARGE SCALE GENOMIC DNA]</scope>
    <source>
        <strain evidence="1 2">CBS 83171</strain>
    </source>
</reference>
<proteinExistence type="predicted"/>
<name>A0ABR1U2X1_9PEZI</name>
<evidence type="ECO:0000313" key="1">
    <source>
        <dbReference type="EMBL" id="KAK8053251.1"/>
    </source>
</evidence>
<evidence type="ECO:0000313" key="2">
    <source>
        <dbReference type="Proteomes" id="UP001446871"/>
    </source>
</evidence>
<evidence type="ECO:0008006" key="3">
    <source>
        <dbReference type="Google" id="ProtNLM"/>
    </source>
</evidence>